<feature type="region of interest" description="Disordered" evidence="1">
    <location>
        <begin position="184"/>
        <end position="227"/>
    </location>
</feature>
<dbReference type="EMBL" id="JAKWFO010000003">
    <property type="protein sequence ID" value="KAI9638538.1"/>
    <property type="molecule type" value="Genomic_DNA"/>
</dbReference>
<evidence type="ECO:0000313" key="3">
    <source>
        <dbReference type="Proteomes" id="UP001164286"/>
    </source>
</evidence>
<feature type="compositionally biased region" description="Polar residues" evidence="1">
    <location>
        <begin position="218"/>
        <end position="227"/>
    </location>
</feature>
<evidence type="ECO:0000256" key="1">
    <source>
        <dbReference type="SAM" id="MobiDB-lite"/>
    </source>
</evidence>
<evidence type="ECO:0000313" key="2">
    <source>
        <dbReference type="EMBL" id="KAI9638538.1"/>
    </source>
</evidence>
<accession>A0AA38HDT8</accession>
<dbReference type="AlphaFoldDB" id="A0AA38HDT8"/>
<proteinExistence type="predicted"/>
<dbReference type="Proteomes" id="UP001164286">
    <property type="component" value="Unassembled WGS sequence"/>
</dbReference>
<sequence length="227" mass="26167">MRLTPYEVYRLKSLQHHAVLGSESHTYNAHIVRESLRDRGAHIIGTKEKWPSTTRRFLCVLPDVGPWPSVPHNWEMIRFSYFAAYCEVADVQAKAFAAMKVPPPGKRCFPMPHQLVLDTIRQNRPETEELYKMRGYFTQRSLRPHTALPGEYAWLMLDEVDQNPRLQLNTTPLADPLANMIPTVVQQDSNPAPRPKKRSRNGRSAAARESAKVRRLQRQASNWEDIS</sequence>
<dbReference type="RefSeq" id="XP_052948315.1">
    <property type="nucleotide sequence ID" value="XM_053088412.1"/>
</dbReference>
<keyword evidence="3" id="KW-1185">Reference proteome</keyword>
<gene>
    <name evidence="2" type="ORF">MKK02DRAFT_31963</name>
</gene>
<reference evidence="2" key="1">
    <citation type="journal article" date="2022" name="G3 (Bethesda)">
        <title>High quality genome of the basidiomycete yeast Dioszegia hungarica PDD-24b-2 isolated from cloud water.</title>
        <authorList>
            <person name="Jarrige D."/>
            <person name="Haridas S."/>
            <person name="Bleykasten-Grosshans C."/>
            <person name="Joly M."/>
            <person name="Nadalig T."/>
            <person name="Sancelme M."/>
            <person name="Vuilleumier S."/>
            <person name="Grigoriev I.V."/>
            <person name="Amato P."/>
            <person name="Bringel F."/>
        </authorList>
    </citation>
    <scope>NUCLEOTIDE SEQUENCE</scope>
    <source>
        <strain evidence="2">PDD-24b-2</strain>
    </source>
</reference>
<protein>
    <submittedName>
        <fullName evidence="2">Uncharacterized protein</fullName>
    </submittedName>
</protein>
<dbReference type="GeneID" id="77727617"/>
<comment type="caution">
    <text evidence="2">The sequence shown here is derived from an EMBL/GenBank/DDBJ whole genome shotgun (WGS) entry which is preliminary data.</text>
</comment>
<organism evidence="2 3">
    <name type="scientific">Dioszegia hungarica</name>
    <dbReference type="NCBI Taxonomy" id="4972"/>
    <lineage>
        <taxon>Eukaryota</taxon>
        <taxon>Fungi</taxon>
        <taxon>Dikarya</taxon>
        <taxon>Basidiomycota</taxon>
        <taxon>Agaricomycotina</taxon>
        <taxon>Tremellomycetes</taxon>
        <taxon>Tremellales</taxon>
        <taxon>Bulleribasidiaceae</taxon>
        <taxon>Dioszegia</taxon>
    </lineage>
</organism>
<name>A0AA38HDT8_9TREE</name>